<keyword evidence="3" id="KW-1185">Reference proteome</keyword>
<gene>
    <name evidence="2" type="ORF">KPH14_011582</name>
</gene>
<protein>
    <submittedName>
        <fullName evidence="2">Uncharacterized protein</fullName>
    </submittedName>
</protein>
<reference evidence="2" key="1">
    <citation type="submission" date="2021-08" db="EMBL/GenBank/DDBJ databases">
        <authorList>
            <person name="Misof B."/>
            <person name="Oliver O."/>
            <person name="Podsiadlowski L."/>
            <person name="Donath A."/>
            <person name="Peters R."/>
            <person name="Mayer C."/>
            <person name="Rust J."/>
            <person name="Gunkel S."/>
            <person name="Lesny P."/>
            <person name="Martin S."/>
            <person name="Oeyen J.P."/>
            <person name="Petersen M."/>
            <person name="Panagiotis P."/>
            <person name="Wilbrandt J."/>
            <person name="Tanja T."/>
        </authorList>
    </citation>
    <scope>NUCLEOTIDE SEQUENCE</scope>
    <source>
        <strain evidence="2">GBR_01_08_01A</strain>
        <tissue evidence="2">Thorax + abdomen</tissue>
    </source>
</reference>
<proteinExistence type="predicted"/>
<evidence type="ECO:0000313" key="2">
    <source>
        <dbReference type="EMBL" id="KAK2579658.1"/>
    </source>
</evidence>
<comment type="caution">
    <text evidence="2">The sequence shown here is derived from an EMBL/GenBank/DDBJ whole genome shotgun (WGS) entry which is preliminary data.</text>
</comment>
<evidence type="ECO:0000256" key="1">
    <source>
        <dbReference type="SAM" id="Phobius"/>
    </source>
</evidence>
<dbReference type="Proteomes" id="UP001258017">
    <property type="component" value="Unassembled WGS sequence"/>
</dbReference>
<keyword evidence="1" id="KW-0812">Transmembrane</keyword>
<name>A0AAD9RHC8_9HYME</name>
<sequence>MTYTVCHWRKQKLTNIPKETDYGNLADLVSSSIRIESRSGDSTASVCLTYHRFDHASANMKKIVHHFEDRLGLKSPFITQLVGQHVEGRAIVGLCTVLHSSASFNKFVGSLKIHEHLPLFYILFTDTYGLLFPLVRLLVALW</sequence>
<feature type="transmembrane region" description="Helical" evidence="1">
    <location>
        <begin position="119"/>
        <end position="139"/>
    </location>
</feature>
<evidence type="ECO:0000313" key="3">
    <source>
        <dbReference type="Proteomes" id="UP001258017"/>
    </source>
</evidence>
<keyword evidence="1" id="KW-1133">Transmembrane helix</keyword>
<keyword evidence="1" id="KW-0472">Membrane</keyword>
<organism evidence="2 3">
    <name type="scientific">Odynerus spinipes</name>
    <dbReference type="NCBI Taxonomy" id="1348599"/>
    <lineage>
        <taxon>Eukaryota</taxon>
        <taxon>Metazoa</taxon>
        <taxon>Ecdysozoa</taxon>
        <taxon>Arthropoda</taxon>
        <taxon>Hexapoda</taxon>
        <taxon>Insecta</taxon>
        <taxon>Pterygota</taxon>
        <taxon>Neoptera</taxon>
        <taxon>Endopterygota</taxon>
        <taxon>Hymenoptera</taxon>
        <taxon>Apocrita</taxon>
        <taxon>Aculeata</taxon>
        <taxon>Vespoidea</taxon>
        <taxon>Vespidae</taxon>
        <taxon>Eumeninae</taxon>
        <taxon>Odynerus</taxon>
    </lineage>
</organism>
<accession>A0AAD9RHC8</accession>
<dbReference type="EMBL" id="JAIFRP010000083">
    <property type="protein sequence ID" value="KAK2579658.1"/>
    <property type="molecule type" value="Genomic_DNA"/>
</dbReference>
<dbReference type="AlphaFoldDB" id="A0AAD9RHC8"/>
<reference evidence="2" key="2">
    <citation type="journal article" date="2023" name="Commun. Biol.">
        <title>Intrasexual cuticular hydrocarbon dimorphism in a wasp sheds light on hydrocarbon biosynthesis genes in Hymenoptera.</title>
        <authorList>
            <person name="Moris V.C."/>
            <person name="Podsiadlowski L."/>
            <person name="Martin S."/>
            <person name="Oeyen J.P."/>
            <person name="Donath A."/>
            <person name="Petersen M."/>
            <person name="Wilbrandt J."/>
            <person name="Misof B."/>
            <person name="Liedtke D."/>
            <person name="Thamm M."/>
            <person name="Scheiner R."/>
            <person name="Schmitt T."/>
            <person name="Niehuis O."/>
        </authorList>
    </citation>
    <scope>NUCLEOTIDE SEQUENCE</scope>
    <source>
        <strain evidence="2">GBR_01_08_01A</strain>
    </source>
</reference>